<keyword evidence="2" id="KW-0808">Transferase</keyword>
<dbReference type="PANTHER" id="PTHR43415:SF3">
    <property type="entry name" value="GNAT-FAMILY ACETYLTRANSFERASE"/>
    <property type="match status" value="1"/>
</dbReference>
<dbReference type="Proteomes" id="UP001057520">
    <property type="component" value="Chromosome"/>
</dbReference>
<dbReference type="EC" id="2.3.1.202" evidence="2"/>
<dbReference type="InterPro" id="IPR020036">
    <property type="entry name" value="PseH"/>
</dbReference>
<dbReference type="Pfam" id="PF13302">
    <property type="entry name" value="Acetyltransf_3"/>
    <property type="match status" value="1"/>
</dbReference>
<evidence type="ECO:0000259" key="1">
    <source>
        <dbReference type="PROSITE" id="PS51186"/>
    </source>
</evidence>
<dbReference type="PANTHER" id="PTHR43415">
    <property type="entry name" value="SPERMIDINE N(1)-ACETYLTRANSFERASE"/>
    <property type="match status" value="1"/>
</dbReference>
<sequence length="188" mass="21713">MSTTVKMRDVAEGDRERLLAWRNSPEVAAYMYSDHPISRDEHDRWFEAIPTRRDRRYWIIEVNGEPVGLINLADIDETHRRCAWAYYLASPSVRGLGVGSYVEFWAIEQVFGVMGLNKLWCEVLLSNEAVWKLHEAHGFQREALFRDHVIKNGQPVDVVGLGLLARDWLGKRDEMADRLRGKGYDVPA</sequence>
<dbReference type="NCBIfam" id="TIGR03585">
    <property type="entry name" value="PseH"/>
    <property type="match status" value="1"/>
</dbReference>
<dbReference type="Gene3D" id="3.40.630.30">
    <property type="match status" value="1"/>
</dbReference>
<evidence type="ECO:0000313" key="2">
    <source>
        <dbReference type="EMBL" id="USQ98385.1"/>
    </source>
</evidence>
<keyword evidence="3" id="KW-1185">Reference proteome</keyword>
<keyword evidence="2" id="KW-0012">Acyltransferase</keyword>
<proteinExistence type="predicted"/>
<dbReference type="GO" id="GO:0016746">
    <property type="term" value="F:acyltransferase activity"/>
    <property type="evidence" value="ECO:0007669"/>
    <property type="project" value="UniProtKB-KW"/>
</dbReference>
<name>A0ABY4ZZZ2_9CAUL</name>
<reference evidence="2 3" key="1">
    <citation type="submission" date="2022-04" db="EMBL/GenBank/DDBJ databases">
        <title>Genome sequence of soybean root-associated Caulobacter segnis RL271.</title>
        <authorList>
            <person name="Longley R."/>
            <person name="Bonito G."/>
            <person name="Trigodet F."/>
            <person name="Crosson S."/>
            <person name="Fiebig A."/>
        </authorList>
    </citation>
    <scope>NUCLEOTIDE SEQUENCE [LARGE SCALE GENOMIC DNA]</scope>
    <source>
        <strain evidence="2 3">RL271</strain>
    </source>
</reference>
<dbReference type="EMBL" id="CP096040">
    <property type="protein sequence ID" value="USQ98385.1"/>
    <property type="molecule type" value="Genomic_DNA"/>
</dbReference>
<organism evidence="2 3">
    <name type="scientific">Caulobacter segnis</name>
    <dbReference type="NCBI Taxonomy" id="88688"/>
    <lineage>
        <taxon>Bacteria</taxon>
        <taxon>Pseudomonadati</taxon>
        <taxon>Pseudomonadota</taxon>
        <taxon>Alphaproteobacteria</taxon>
        <taxon>Caulobacterales</taxon>
        <taxon>Caulobacteraceae</taxon>
        <taxon>Caulobacter</taxon>
    </lineage>
</organism>
<evidence type="ECO:0000313" key="3">
    <source>
        <dbReference type="Proteomes" id="UP001057520"/>
    </source>
</evidence>
<dbReference type="InterPro" id="IPR016181">
    <property type="entry name" value="Acyl_CoA_acyltransferase"/>
</dbReference>
<protein>
    <submittedName>
        <fullName evidence="2">UDP-4-amino-4, 6-dideoxy-N-acetyl-beta-L-altrosamine N-acetyltransferase</fullName>
        <ecNumber evidence="2">2.3.1.202</ecNumber>
    </submittedName>
</protein>
<dbReference type="InterPro" id="IPR000182">
    <property type="entry name" value="GNAT_dom"/>
</dbReference>
<dbReference type="CDD" id="cd04301">
    <property type="entry name" value="NAT_SF"/>
    <property type="match status" value="1"/>
</dbReference>
<dbReference type="PROSITE" id="PS51186">
    <property type="entry name" value="GNAT"/>
    <property type="match status" value="1"/>
</dbReference>
<gene>
    <name evidence="2" type="primary">pseH</name>
    <name evidence="2" type="ORF">MZV50_12915</name>
</gene>
<accession>A0ABY4ZZZ2</accession>
<feature type="domain" description="N-acetyltransferase" evidence="1">
    <location>
        <begin position="5"/>
        <end position="157"/>
    </location>
</feature>
<dbReference type="SUPFAM" id="SSF55729">
    <property type="entry name" value="Acyl-CoA N-acyltransferases (Nat)"/>
    <property type="match status" value="1"/>
</dbReference>